<dbReference type="InterPro" id="IPR016181">
    <property type="entry name" value="Acyl_CoA_acyltransferase"/>
</dbReference>
<evidence type="ECO:0000313" key="5">
    <source>
        <dbReference type="Proteomes" id="UP001160625"/>
    </source>
</evidence>
<dbReference type="PANTHER" id="PTHR43877:SF1">
    <property type="entry name" value="ACETYLTRANSFERASE"/>
    <property type="match status" value="1"/>
</dbReference>
<reference evidence="4" key="1">
    <citation type="submission" date="2023-04" db="EMBL/GenBank/DDBJ databases">
        <title>Sphingomonas sp. MAHUQ-71 isolated from rice field.</title>
        <authorList>
            <person name="Huq M.A."/>
        </authorList>
    </citation>
    <scope>NUCLEOTIDE SEQUENCE</scope>
    <source>
        <strain evidence="4">MAHUQ-71</strain>
    </source>
</reference>
<evidence type="ECO:0000313" key="4">
    <source>
        <dbReference type="EMBL" id="MDH7639835.1"/>
    </source>
</evidence>
<dbReference type="Gene3D" id="3.40.630.30">
    <property type="match status" value="1"/>
</dbReference>
<proteinExistence type="predicted"/>
<dbReference type="RefSeq" id="WP_281045074.1">
    <property type="nucleotide sequence ID" value="NZ_JARYGZ010000001.1"/>
</dbReference>
<keyword evidence="1" id="KW-0808">Transferase</keyword>
<comment type="caution">
    <text evidence="4">The sequence shown here is derived from an EMBL/GenBank/DDBJ whole genome shotgun (WGS) entry which is preliminary data.</text>
</comment>
<dbReference type="EMBL" id="JARYGZ010000001">
    <property type="protein sequence ID" value="MDH7639835.1"/>
    <property type="molecule type" value="Genomic_DNA"/>
</dbReference>
<gene>
    <name evidence="4" type="ORF">QGN17_13960</name>
</gene>
<accession>A0ABT6N3G3</accession>
<feature type="domain" description="N-acetyltransferase" evidence="3">
    <location>
        <begin position="3"/>
        <end position="171"/>
    </location>
</feature>
<dbReference type="SUPFAM" id="SSF55729">
    <property type="entry name" value="Acyl-CoA N-acyltransferases (Nat)"/>
    <property type="match status" value="1"/>
</dbReference>
<name>A0ABT6N3G3_9SPHN</name>
<dbReference type="InterPro" id="IPR050832">
    <property type="entry name" value="Bact_Acetyltransf"/>
</dbReference>
<dbReference type="PROSITE" id="PS51186">
    <property type="entry name" value="GNAT"/>
    <property type="match status" value="1"/>
</dbReference>
<dbReference type="Pfam" id="PF00583">
    <property type="entry name" value="Acetyltransf_1"/>
    <property type="match status" value="1"/>
</dbReference>
<organism evidence="4 5">
    <name type="scientific">Sphingomonas oryzagri</name>
    <dbReference type="NCBI Taxonomy" id="3042314"/>
    <lineage>
        <taxon>Bacteria</taxon>
        <taxon>Pseudomonadati</taxon>
        <taxon>Pseudomonadota</taxon>
        <taxon>Alphaproteobacteria</taxon>
        <taxon>Sphingomonadales</taxon>
        <taxon>Sphingomonadaceae</taxon>
        <taxon>Sphingomonas</taxon>
    </lineage>
</organism>
<dbReference type="PANTHER" id="PTHR43877">
    <property type="entry name" value="AMINOALKYLPHOSPHONATE N-ACETYLTRANSFERASE-RELATED-RELATED"/>
    <property type="match status" value="1"/>
</dbReference>
<evidence type="ECO:0000259" key="3">
    <source>
        <dbReference type="PROSITE" id="PS51186"/>
    </source>
</evidence>
<dbReference type="Proteomes" id="UP001160625">
    <property type="component" value="Unassembled WGS sequence"/>
</dbReference>
<evidence type="ECO:0000256" key="1">
    <source>
        <dbReference type="ARBA" id="ARBA00022679"/>
    </source>
</evidence>
<dbReference type="CDD" id="cd04301">
    <property type="entry name" value="NAT_SF"/>
    <property type="match status" value="1"/>
</dbReference>
<keyword evidence="2" id="KW-0012">Acyltransferase</keyword>
<protein>
    <submittedName>
        <fullName evidence="4">GNAT family N-acetyltransferase</fullName>
    </submittedName>
</protein>
<keyword evidence="5" id="KW-1185">Reference proteome</keyword>
<sequence length="171" mass="18580">MTIEYRDARPEDAPALAKMAADSFVETFGHLYRQNDLDSFLRDAFGPDGLPAQVGDPAYRIRVATEDGAIAGFCKVGACTLPSPPVPAGAAELKQLYLLKPWHGSGVAQALMEWAIAEARESGAAHMALSVYSDNHRARRFYARYGLVEIGANVFMVGEQADDDRIYSVAL</sequence>
<evidence type="ECO:0000256" key="2">
    <source>
        <dbReference type="ARBA" id="ARBA00023315"/>
    </source>
</evidence>
<dbReference type="InterPro" id="IPR000182">
    <property type="entry name" value="GNAT_dom"/>
</dbReference>